<feature type="domain" description="F-box" evidence="1">
    <location>
        <begin position="1"/>
        <end position="50"/>
    </location>
</feature>
<evidence type="ECO:0000313" key="2">
    <source>
        <dbReference type="EMBL" id="KAF4349681.1"/>
    </source>
</evidence>
<comment type="caution">
    <text evidence="2">The sequence shown here is derived from an EMBL/GenBank/DDBJ whole genome shotgun (WGS) entry which is preliminary data.</text>
</comment>
<dbReference type="PANTHER" id="PTHR31672:SF13">
    <property type="entry name" value="F-BOX PROTEIN CPR30-LIKE"/>
    <property type="match status" value="1"/>
</dbReference>
<dbReference type="InterPro" id="IPR036047">
    <property type="entry name" value="F-box-like_dom_sf"/>
</dbReference>
<dbReference type="EMBL" id="JAATIQ010000601">
    <property type="protein sequence ID" value="KAF4350394.1"/>
    <property type="molecule type" value="Genomic_DNA"/>
</dbReference>
<dbReference type="PANTHER" id="PTHR31672">
    <property type="entry name" value="BNACNNG10540D PROTEIN"/>
    <property type="match status" value="1"/>
</dbReference>
<proteinExistence type="predicted"/>
<dbReference type="NCBIfam" id="TIGR01640">
    <property type="entry name" value="F_box_assoc_1"/>
    <property type="match status" value="1"/>
</dbReference>
<dbReference type="InterPro" id="IPR017451">
    <property type="entry name" value="F-box-assoc_interact_dom"/>
</dbReference>
<dbReference type="Proteomes" id="UP000583929">
    <property type="component" value="Unassembled WGS sequence"/>
</dbReference>
<evidence type="ECO:0000313" key="3">
    <source>
        <dbReference type="EMBL" id="KAF4350394.1"/>
    </source>
</evidence>
<dbReference type="InterPro" id="IPR006527">
    <property type="entry name" value="F-box-assoc_dom_typ1"/>
</dbReference>
<gene>
    <name evidence="2" type="ORF">F8388_019641</name>
    <name evidence="3" type="ORF">G4B88_030912</name>
</gene>
<evidence type="ECO:0000313" key="4">
    <source>
        <dbReference type="Proteomes" id="UP000525078"/>
    </source>
</evidence>
<name>A0A7J6DUA9_CANSA</name>
<reference evidence="4 5" key="1">
    <citation type="journal article" date="2020" name="bioRxiv">
        <title>Sequence and annotation of 42 cannabis genomes reveals extensive copy number variation in cannabinoid synthesis and pathogen resistance genes.</title>
        <authorList>
            <person name="Mckernan K.J."/>
            <person name="Helbert Y."/>
            <person name="Kane L.T."/>
            <person name="Ebling H."/>
            <person name="Zhang L."/>
            <person name="Liu B."/>
            <person name="Eaton Z."/>
            <person name="Mclaughlin S."/>
            <person name="Kingan S."/>
            <person name="Baybayan P."/>
            <person name="Concepcion G."/>
            <person name="Jordan M."/>
            <person name="Riva A."/>
            <person name="Barbazuk W."/>
            <person name="Harkins T."/>
        </authorList>
    </citation>
    <scope>NUCLEOTIDE SEQUENCE [LARGE SCALE GENOMIC DNA]</scope>
    <source>
        <strain evidence="4 5">cv. Jamaican Lion 4</strain>
        <strain evidence="3">Father</strain>
        <strain evidence="2">Mother</strain>
        <tissue evidence="2">Leaf</tissue>
    </source>
</reference>
<dbReference type="PROSITE" id="PS50181">
    <property type="entry name" value="FBOX"/>
    <property type="match status" value="1"/>
</dbReference>
<dbReference type="Pfam" id="PF07734">
    <property type="entry name" value="FBA_1"/>
    <property type="match status" value="1"/>
</dbReference>
<sequence length="346" mass="40182">MVRLCDLPKEIIEKIMLGAPADSVFQFKFANKFWYSLISDFINNPEFVSKHLLIAKNHSSTSLLFNSRSPHADQRLITFPLLSINHDDVNKLGTMMLCNPALKEHTILPKPKNAKIKSPSPGIGFGLDPVTNEYKCVAIWCHYEGLKVEVYTLGSDSWTEINMPEDKMDDIIDDMMFDEELYNGLCCRGVYYWLVKNPSSGQDDNMIFSFNLSNEELQLLHVPDLETLGIDRRYWLHLSVWNDSVMMCLTTRSLIIHIFRMDEVEDGSWTKYAVKVGPMHNHQNVLPYWKNDEILMSIWKRDDMPNVKLVYYNIFTQEMRDVCDMDRSILDSPVCSYVKSLVSIRR</sequence>
<dbReference type="SUPFAM" id="SSF81383">
    <property type="entry name" value="F-box domain"/>
    <property type="match status" value="1"/>
</dbReference>
<evidence type="ECO:0000259" key="1">
    <source>
        <dbReference type="PROSITE" id="PS50181"/>
    </source>
</evidence>
<dbReference type="EMBL" id="JAATIP010000389">
    <property type="protein sequence ID" value="KAF4349681.1"/>
    <property type="molecule type" value="Genomic_DNA"/>
</dbReference>
<protein>
    <recommendedName>
        <fullName evidence="1">F-box domain-containing protein</fullName>
    </recommendedName>
</protein>
<evidence type="ECO:0000313" key="5">
    <source>
        <dbReference type="Proteomes" id="UP000583929"/>
    </source>
</evidence>
<dbReference type="Proteomes" id="UP000525078">
    <property type="component" value="Unassembled WGS sequence"/>
</dbReference>
<dbReference type="AlphaFoldDB" id="A0A7J6DUA9"/>
<accession>A0A7J6DUA9</accession>
<dbReference type="InterPro" id="IPR050796">
    <property type="entry name" value="SCF_F-box_component"/>
</dbReference>
<keyword evidence="5" id="KW-1185">Reference proteome</keyword>
<dbReference type="InterPro" id="IPR001810">
    <property type="entry name" value="F-box_dom"/>
</dbReference>
<organism evidence="2 4">
    <name type="scientific">Cannabis sativa</name>
    <name type="common">Hemp</name>
    <name type="synonym">Marijuana</name>
    <dbReference type="NCBI Taxonomy" id="3483"/>
    <lineage>
        <taxon>Eukaryota</taxon>
        <taxon>Viridiplantae</taxon>
        <taxon>Streptophyta</taxon>
        <taxon>Embryophyta</taxon>
        <taxon>Tracheophyta</taxon>
        <taxon>Spermatophyta</taxon>
        <taxon>Magnoliopsida</taxon>
        <taxon>eudicotyledons</taxon>
        <taxon>Gunneridae</taxon>
        <taxon>Pentapetalae</taxon>
        <taxon>rosids</taxon>
        <taxon>fabids</taxon>
        <taxon>Rosales</taxon>
        <taxon>Cannabaceae</taxon>
        <taxon>Cannabis</taxon>
    </lineage>
</organism>